<dbReference type="HOGENOM" id="CLU_3385563_0_0_1"/>
<name>A0A0E0E0J1_9ORYZ</name>
<protein>
    <submittedName>
        <fullName evidence="2">Uncharacterized protein</fullName>
    </submittedName>
</protein>
<dbReference type="AlphaFoldDB" id="A0A0E0E0J1"/>
<evidence type="ECO:0000313" key="2">
    <source>
        <dbReference type="EnsemblPlants" id="OMERI06G12540.1"/>
    </source>
</evidence>
<organism evidence="2">
    <name type="scientific">Oryza meridionalis</name>
    <dbReference type="NCBI Taxonomy" id="40149"/>
    <lineage>
        <taxon>Eukaryota</taxon>
        <taxon>Viridiplantae</taxon>
        <taxon>Streptophyta</taxon>
        <taxon>Embryophyta</taxon>
        <taxon>Tracheophyta</taxon>
        <taxon>Spermatophyta</taxon>
        <taxon>Magnoliopsida</taxon>
        <taxon>Liliopsida</taxon>
        <taxon>Poales</taxon>
        <taxon>Poaceae</taxon>
        <taxon>BOP clade</taxon>
        <taxon>Oryzoideae</taxon>
        <taxon>Oryzeae</taxon>
        <taxon>Oryzinae</taxon>
        <taxon>Oryza</taxon>
    </lineage>
</organism>
<evidence type="ECO:0000313" key="3">
    <source>
        <dbReference type="Proteomes" id="UP000008021"/>
    </source>
</evidence>
<reference evidence="2" key="1">
    <citation type="submission" date="2015-04" db="UniProtKB">
        <authorList>
            <consortium name="EnsemblPlants"/>
        </authorList>
    </citation>
    <scope>IDENTIFICATION</scope>
</reference>
<reference evidence="2" key="2">
    <citation type="submission" date="2018-05" db="EMBL/GenBank/DDBJ databases">
        <title>OmerRS3 (Oryza meridionalis Reference Sequence Version 3).</title>
        <authorList>
            <person name="Zhang J."/>
            <person name="Kudrna D."/>
            <person name="Lee S."/>
            <person name="Talag J."/>
            <person name="Welchert J."/>
            <person name="Wing R.A."/>
        </authorList>
    </citation>
    <scope>NUCLEOTIDE SEQUENCE [LARGE SCALE GENOMIC DNA]</scope>
    <source>
        <strain evidence="2">cv. OR44</strain>
    </source>
</reference>
<evidence type="ECO:0000256" key="1">
    <source>
        <dbReference type="SAM" id="MobiDB-lite"/>
    </source>
</evidence>
<accession>A0A0E0E0J1</accession>
<dbReference type="EnsemblPlants" id="OMERI06G12540.1">
    <property type="protein sequence ID" value="OMERI06G12540.1"/>
    <property type="gene ID" value="OMERI06G12540"/>
</dbReference>
<feature type="compositionally biased region" description="Basic and acidic residues" evidence="1">
    <location>
        <begin position="1"/>
        <end position="13"/>
    </location>
</feature>
<proteinExistence type="predicted"/>
<dbReference type="Proteomes" id="UP000008021">
    <property type="component" value="Chromosome 6"/>
</dbReference>
<keyword evidence="3" id="KW-1185">Reference proteome</keyword>
<feature type="region of interest" description="Disordered" evidence="1">
    <location>
        <begin position="1"/>
        <end position="33"/>
    </location>
</feature>
<feature type="compositionally biased region" description="Basic and acidic residues" evidence="1">
    <location>
        <begin position="24"/>
        <end position="33"/>
    </location>
</feature>
<dbReference type="Gramene" id="OMERI06G12540.1">
    <property type="protein sequence ID" value="OMERI06G12540.1"/>
    <property type="gene ID" value="OMERI06G12540"/>
</dbReference>
<sequence>MEKTKSKIEESIRPTELGFQRTSVRHEDSSDRR</sequence>